<dbReference type="InterPro" id="IPR036866">
    <property type="entry name" value="RibonucZ/Hydroxyglut_hydro"/>
</dbReference>
<name>A0A2A5ITJ3_BACPU</name>
<reference evidence="2 3" key="1">
    <citation type="submission" date="2017-06" db="EMBL/GenBank/DDBJ databases">
        <title>Draft Genome Sequence of Bacillus sp Strain 36R Isolated from saline sediment at Atanasia, Sonora, Mexico.</title>
        <authorList>
            <person name="Sanchez Diaz R."/>
            <person name="Quiroz Macias M.E."/>
            <person name="Ibarra Gamez J.C."/>
            <person name="Enciso Ibarra J."/>
            <person name="Gomez Gil B."/>
            <person name="Galaviz Silva L."/>
        </authorList>
    </citation>
    <scope>NUCLEOTIDE SEQUENCE [LARGE SCALE GENOMIC DNA]</scope>
    <source>
        <strain evidence="2 3">36R_ATNSAL</strain>
    </source>
</reference>
<accession>A0A2A5ITJ3</accession>
<dbReference type="Gene3D" id="3.60.15.10">
    <property type="entry name" value="Ribonuclease Z/Hydroxyacylglutathione hydrolase-like"/>
    <property type="match status" value="1"/>
</dbReference>
<dbReference type="Proteomes" id="UP000228754">
    <property type="component" value="Unassembled WGS sequence"/>
</dbReference>
<evidence type="ECO:0000313" key="2">
    <source>
        <dbReference type="EMBL" id="PCK20297.1"/>
    </source>
</evidence>
<feature type="domain" description="Metallo-beta-lactamase" evidence="1">
    <location>
        <begin position="45"/>
        <end position="143"/>
    </location>
</feature>
<dbReference type="PANTHER" id="PTHR47619:SF1">
    <property type="entry name" value="EXODEOXYRIBONUCLEASE WALJ"/>
    <property type="match status" value="1"/>
</dbReference>
<organism evidence="2 3">
    <name type="scientific">Bacillus pumilus</name>
    <name type="common">Bacillus mesentericus</name>
    <dbReference type="NCBI Taxonomy" id="1408"/>
    <lineage>
        <taxon>Bacteria</taxon>
        <taxon>Bacillati</taxon>
        <taxon>Bacillota</taxon>
        <taxon>Bacilli</taxon>
        <taxon>Bacillales</taxon>
        <taxon>Bacillaceae</taxon>
        <taxon>Bacillus</taxon>
    </lineage>
</organism>
<sequence>MIEINAVSSSSKGNCYRVTDGKTPLLLECGITFKEMQRAFDFNMRFEGCLITHEHGDHCKALKDVLRAGIDCYMSPGTVKALGVENHHRINLVKTRQTFRIGSWLIMPFDVQHDVSEPYGFLLANEDGEKLLFATDTYYIKYKFLGLTHIMVECNYSESILNANIENGSIHKSMRNRLIQSHFSLENVKTFLAANDLSKVQEIWLLHLSDTNSDEQLFKQEIAKQTGKVVYVPK</sequence>
<evidence type="ECO:0000259" key="1">
    <source>
        <dbReference type="Pfam" id="PF12706"/>
    </source>
</evidence>
<dbReference type="EMBL" id="NKHG01000100">
    <property type="protein sequence ID" value="PCK20297.1"/>
    <property type="molecule type" value="Genomic_DNA"/>
</dbReference>
<gene>
    <name evidence="2" type="ORF">CEY02_14075</name>
</gene>
<dbReference type="AlphaFoldDB" id="A0A2A5ITJ3"/>
<dbReference type="OrthoDB" id="1846420at2"/>
<dbReference type="SUPFAM" id="SSF56281">
    <property type="entry name" value="Metallo-hydrolase/oxidoreductase"/>
    <property type="match status" value="1"/>
</dbReference>
<dbReference type="PANTHER" id="PTHR47619">
    <property type="entry name" value="METALLO-HYDROLASE YYCJ-RELATED"/>
    <property type="match status" value="1"/>
</dbReference>
<dbReference type="Pfam" id="PF12706">
    <property type="entry name" value="Lactamase_B_2"/>
    <property type="match status" value="1"/>
</dbReference>
<keyword evidence="2" id="KW-0378">Hydrolase</keyword>
<dbReference type="InterPro" id="IPR001279">
    <property type="entry name" value="Metallo-B-lactamas"/>
</dbReference>
<dbReference type="GO" id="GO:0016787">
    <property type="term" value="F:hydrolase activity"/>
    <property type="evidence" value="ECO:0007669"/>
    <property type="project" value="UniProtKB-KW"/>
</dbReference>
<comment type="caution">
    <text evidence="2">The sequence shown here is derived from an EMBL/GenBank/DDBJ whole genome shotgun (WGS) entry which is preliminary data.</text>
</comment>
<evidence type="ECO:0000313" key="3">
    <source>
        <dbReference type="Proteomes" id="UP000228754"/>
    </source>
</evidence>
<proteinExistence type="predicted"/>
<dbReference type="InterPro" id="IPR052533">
    <property type="entry name" value="WalJ/YycJ-like"/>
</dbReference>
<protein>
    <submittedName>
        <fullName evidence="2">MBL fold metallo-hydrolase</fullName>
    </submittedName>
</protein>